<protein>
    <submittedName>
        <fullName evidence="1">Uncharacterized protein</fullName>
    </submittedName>
</protein>
<evidence type="ECO:0000313" key="1">
    <source>
        <dbReference type="EMBL" id="RMB82804.1"/>
    </source>
</evidence>
<dbReference type="PRINTS" id="PR00143">
    <property type="entry name" value="CITRTSNTHASE"/>
</dbReference>
<reference evidence="1 2" key="1">
    <citation type="submission" date="2017-11" db="EMBL/GenBank/DDBJ databases">
        <title>Draft genome of actinobacteria isolated from guarana (Paullinia cupana (Mart.) Ducke.</title>
        <authorList>
            <person name="Siqueira K.A."/>
            <person name="Liotti R.G."/>
            <person name="Mendes T.A.O."/>
            <person name="Soares M.A."/>
        </authorList>
    </citation>
    <scope>NUCLEOTIDE SEQUENCE [LARGE SCALE GENOMIC DNA]</scope>
    <source>
        <strain evidence="1 2">193</strain>
    </source>
</reference>
<dbReference type="Pfam" id="PF00285">
    <property type="entry name" value="Citrate_synt"/>
    <property type="match status" value="1"/>
</dbReference>
<name>A0A3M0I216_9ACTN</name>
<dbReference type="Gene3D" id="1.10.580.10">
    <property type="entry name" value="Citrate Synthase, domain 1"/>
    <property type="match status" value="1"/>
</dbReference>
<accession>A0A3M0I216</accession>
<sequence length="215" mass="22724">MPPPHPAPVTLSPRPHARDGGRLVLRLWGRLTDRAPDEASLHALDTALSLLTDHDLAAATLAVRVVTSARAHVHAVVSAGLGVLEGPLHGAAGGLAHRSLPDPLDEGSAVPVIAAEHRADRRITGRGPMRACPVFTSRAHALFALPEHAPRAEPARLAAHDIVAITVRHTRRTPMWTRCGCAPTATTWARGSRGSGRFRAWAGTVGRKSPRAKSG</sequence>
<evidence type="ECO:0000313" key="2">
    <source>
        <dbReference type="Proteomes" id="UP000270471"/>
    </source>
</evidence>
<comment type="caution">
    <text evidence="1">The sequence shown here is derived from an EMBL/GenBank/DDBJ whole genome shotgun (WGS) entry which is preliminary data.</text>
</comment>
<gene>
    <name evidence="1" type="ORF">CTZ28_27560</name>
</gene>
<dbReference type="InterPro" id="IPR016142">
    <property type="entry name" value="Citrate_synth-like_lrg_a-sub"/>
</dbReference>
<dbReference type="EMBL" id="PENI01000020">
    <property type="protein sequence ID" value="RMB82804.1"/>
    <property type="molecule type" value="Genomic_DNA"/>
</dbReference>
<dbReference type="Proteomes" id="UP000270471">
    <property type="component" value="Unassembled WGS sequence"/>
</dbReference>
<dbReference type="GO" id="GO:0046912">
    <property type="term" value="F:acyltransferase activity, acyl groups converted into alkyl on transfer"/>
    <property type="evidence" value="ECO:0007669"/>
    <property type="project" value="InterPro"/>
</dbReference>
<proteinExistence type="predicted"/>
<dbReference type="InterPro" id="IPR036969">
    <property type="entry name" value="Citrate_synthase_sf"/>
</dbReference>
<organism evidence="1 2">
    <name type="scientific">Streptomyces shenzhenensis</name>
    <dbReference type="NCBI Taxonomy" id="943815"/>
    <lineage>
        <taxon>Bacteria</taxon>
        <taxon>Bacillati</taxon>
        <taxon>Actinomycetota</taxon>
        <taxon>Actinomycetes</taxon>
        <taxon>Kitasatosporales</taxon>
        <taxon>Streptomycetaceae</taxon>
        <taxon>Streptomyces</taxon>
    </lineage>
</organism>
<keyword evidence="2" id="KW-1185">Reference proteome</keyword>
<dbReference type="OrthoDB" id="9800864at2"/>
<dbReference type="AlphaFoldDB" id="A0A3M0I216"/>
<dbReference type="SUPFAM" id="SSF48256">
    <property type="entry name" value="Citrate synthase"/>
    <property type="match status" value="1"/>
</dbReference>
<dbReference type="InterPro" id="IPR002020">
    <property type="entry name" value="Citrate_synthase"/>
</dbReference>